<comment type="caution">
    <text evidence="1">The sequence shown here is derived from an EMBL/GenBank/DDBJ whole genome shotgun (WGS) entry which is preliminary data.</text>
</comment>
<sequence length="288" mass="31976">MSIYVILGTPGAFDFQAFSDATRRSLALLAPLMELRSINSKVTNEIVVQVLAFARAIKLGAEAAQKGFTATEDIISLSELVDRSSPQERAEYLNGTLELASEAYTEGKEAFDVFRDVRTKIFSLSDKFNFMLQNPHATPLTRTRNQAEAARRSFEELKKGVDVLEAFGRHASALAQWWDWVKVETDVRGGGQTAVVFDDSSLKQKSVVDRWKLLRNQFADYTNMVGLLEDEYPELLSAGVVVGLAHQGRPSSSRPRPSKNIRTDLRRVLNLTRPKDTKGASSGCCSVQ</sequence>
<protein>
    <submittedName>
        <fullName evidence="1">Uncharacterized protein</fullName>
    </submittedName>
</protein>
<dbReference type="AlphaFoldDB" id="A0A9P5TJW1"/>
<evidence type="ECO:0000313" key="1">
    <source>
        <dbReference type="EMBL" id="KAF8883877.1"/>
    </source>
</evidence>
<accession>A0A9P5TJW1</accession>
<organism evidence="1 2">
    <name type="scientific">Gymnopilus junonius</name>
    <name type="common">Spectacular rustgill mushroom</name>
    <name type="synonym">Gymnopilus spectabilis subsp. junonius</name>
    <dbReference type="NCBI Taxonomy" id="109634"/>
    <lineage>
        <taxon>Eukaryota</taxon>
        <taxon>Fungi</taxon>
        <taxon>Dikarya</taxon>
        <taxon>Basidiomycota</taxon>
        <taxon>Agaricomycotina</taxon>
        <taxon>Agaricomycetes</taxon>
        <taxon>Agaricomycetidae</taxon>
        <taxon>Agaricales</taxon>
        <taxon>Agaricineae</taxon>
        <taxon>Hymenogastraceae</taxon>
        <taxon>Gymnopilus</taxon>
    </lineage>
</organism>
<gene>
    <name evidence="1" type="ORF">CPB84DRAFT_1850804</name>
</gene>
<dbReference type="EMBL" id="JADNYJ010000112">
    <property type="protein sequence ID" value="KAF8883877.1"/>
    <property type="molecule type" value="Genomic_DNA"/>
</dbReference>
<dbReference type="Proteomes" id="UP000724874">
    <property type="component" value="Unassembled WGS sequence"/>
</dbReference>
<keyword evidence="2" id="KW-1185">Reference proteome</keyword>
<evidence type="ECO:0000313" key="2">
    <source>
        <dbReference type="Proteomes" id="UP000724874"/>
    </source>
</evidence>
<name>A0A9P5TJW1_GYMJU</name>
<proteinExistence type="predicted"/>
<dbReference type="OrthoDB" id="3008790at2759"/>
<reference evidence="1" key="1">
    <citation type="submission" date="2020-11" db="EMBL/GenBank/DDBJ databases">
        <authorList>
            <consortium name="DOE Joint Genome Institute"/>
            <person name="Ahrendt S."/>
            <person name="Riley R."/>
            <person name="Andreopoulos W."/>
            <person name="LaButti K."/>
            <person name="Pangilinan J."/>
            <person name="Ruiz-duenas F.J."/>
            <person name="Barrasa J.M."/>
            <person name="Sanchez-Garcia M."/>
            <person name="Camarero S."/>
            <person name="Miyauchi S."/>
            <person name="Serrano A."/>
            <person name="Linde D."/>
            <person name="Babiker R."/>
            <person name="Drula E."/>
            <person name="Ayuso-Fernandez I."/>
            <person name="Pacheco R."/>
            <person name="Padilla G."/>
            <person name="Ferreira P."/>
            <person name="Barriuso J."/>
            <person name="Kellner H."/>
            <person name="Castanera R."/>
            <person name="Alfaro M."/>
            <person name="Ramirez L."/>
            <person name="Pisabarro A.G."/>
            <person name="Kuo A."/>
            <person name="Tritt A."/>
            <person name="Lipzen A."/>
            <person name="He G."/>
            <person name="Yan M."/>
            <person name="Ng V."/>
            <person name="Cullen D."/>
            <person name="Martin F."/>
            <person name="Rosso M.-N."/>
            <person name="Henrissat B."/>
            <person name="Hibbett D."/>
            <person name="Martinez A.T."/>
            <person name="Grigoriev I.V."/>
        </authorList>
    </citation>
    <scope>NUCLEOTIDE SEQUENCE</scope>
    <source>
        <strain evidence="1">AH 44721</strain>
    </source>
</reference>